<accession>A0A670JDB2</accession>
<evidence type="ECO:0000256" key="2">
    <source>
        <dbReference type="ARBA" id="ARBA00022737"/>
    </source>
</evidence>
<dbReference type="Gene3D" id="3.30.710.10">
    <property type="entry name" value="Potassium Channel Kv1.1, Chain A"/>
    <property type="match status" value="1"/>
</dbReference>
<sequence>MPHGGLRSTPLQGLLAASAWLGWARLAKRAFDFLAGALWALWGLIALSWKRQGAQGPLPEPWESCPELRVYRGGDGEAELLTVHTQPYSFQVDLARLAMESAYFEALSRSRMQEASERQLDLSHVPSGTFRAILEWVFSGRFSLEEEDLLPAVQTASYLMLPGFLDRCWAALSPLLSPQNCLAYLGFAEAVGCPELRALVSGYLSAHLLELPAPVTERLDPQLREELAQLRFKGRPMLCALRKENVSLAPGVPLEHLQGLYHRPLPPEEGDWRCATRLPFQAEKWSFSTAQLLNYLFVMGGYREKRGPRSFTFRMAAFRYNPLTGTWRSTAAPNKRRRHFSSAVVGHHIYAVGGWFLDSLLPPDSSTRLYTAVERYDPWADSWAFVSSLPMGDFSFAVSLSHDLPLCTAHGGCIYALGSIQRTGEKLLLCYDVAADTWQELLPTLTRADADLPGLYFLGGTEPLFVVGGNAQDNVVTSFCPSTRQWGPARTLPKCSLAGQGLALDGTLYMASSDLEALLEVELGVPDCRQLPPPPFPLSYEAIFLLHFPPEGCREEETESRGLQGH</sequence>
<dbReference type="SMART" id="SM00612">
    <property type="entry name" value="Kelch"/>
    <property type="match status" value="2"/>
</dbReference>
<feature type="domain" description="BTB" evidence="3">
    <location>
        <begin position="77"/>
        <end position="146"/>
    </location>
</feature>
<reference evidence="4" key="3">
    <citation type="submission" date="2025-09" db="UniProtKB">
        <authorList>
            <consortium name="Ensembl"/>
        </authorList>
    </citation>
    <scope>IDENTIFICATION</scope>
</reference>
<dbReference type="RefSeq" id="XP_028602390.1">
    <property type="nucleotide sequence ID" value="XM_028746557.1"/>
</dbReference>
<keyword evidence="5" id="KW-1185">Reference proteome</keyword>
<dbReference type="OrthoDB" id="45365at2759"/>
<name>A0A670JDB2_PODMU</name>
<keyword evidence="1" id="KW-0880">Kelch repeat</keyword>
<dbReference type="Pfam" id="PF00651">
    <property type="entry name" value="BTB"/>
    <property type="match status" value="1"/>
</dbReference>
<protein>
    <submittedName>
        <fullName evidence="4">Kelch-like protein 42</fullName>
    </submittedName>
</protein>
<gene>
    <name evidence="4" type="primary">LOC114605363</name>
</gene>
<dbReference type="PANTHER" id="PTHR46375:SF3">
    <property type="entry name" value="KELCH REPEAT AND BTB DOMAIN-CONTAINING PROTEIN 13"/>
    <property type="match status" value="1"/>
</dbReference>
<evidence type="ECO:0000256" key="1">
    <source>
        <dbReference type="ARBA" id="ARBA00022441"/>
    </source>
</evidence>
<dbReference type="Gene3D" id="2.120.10.80">
    <property type="entry name" value="Kelch-type beta propeller"/>
    <property type="match status" value="1"/>
</dbReference>
<dbReference type="InterPro" id="IPR000210">
    <property type="entry name" value="BTB/POZ_dom"/>
</dbReference>
<dbReference type="OMA" id="YNYLYVI"/>
<dbReference type="Proteomes" id="UP000472272">
    <property type="component" value="Chromosome 10"/>
</dbReference>
<dbReference type="InterPro" id="IPR011333">
    <property type="entry name" value="SKP1/BTB/POZ_sf"/>
</dbReference>
<dbReference type="SUPFAM" id="SSF117281">
    <property type="entry name" value="Kelch motif"/>
    <property type="match status" value="1"/>
</dbReference>
<dbReference type="InterPro" id="IPR006652">
    <property type="entry name" value="Kelch_1"/>
</dbReference>
<dbReference type="PROSITE" id="PS50097">
    <property type="entry name" value="BTB"/>
    <property type="match status" value="1"/>
</dbReference>
<reference evidence="4 5" key="1">
    <citation type="journal article" date="2019" name="Proc. Natl. Acad. Sci. U.S.A.">
        <title>Regulatory changes in pterin and carotenoid genes underlie balanced color polymorphisms in the wall lizard.</title>
        <authorList>
            <person name="Andrade P."/>
            <person name="Pinho C."/>
            <person name="Perez I de Lanuza G."/>
            <person name="Afonso S."/>
            <person name="Brejcha J."/>
            <person name="Rubin C.J."/>
            <person name="Wallerman O."/>
            <person name="Pereira P."/>
            <person name="Sabatino S.J."/>
            <person name="Bellati A."/>
            <person name="Pellitteri-Rosa D."/>
            <person name="Bosakova Z."/>
            <person name="Bunikis I."/>
            <person name="Carretero M.A."/>
            <person name="Feiner N."/>
            <person name="Marsik P."/>
            <person name="Pauperio F."/>
            <person name="Salvi D."/>
            <person name="Soler L."/>
            <person name="While G.M."/>
            <person name="Uller T."/>
            <person name="Font E."/>
            <person name="Andersson L."/>
            <person name="Carneiro M."/>
        </authorList>
    </citation>
    <scope>NUCLEOTIDE SEQUENCE</scope>
</reference>
<dbReference type="AlphaFoldDB" id="A0A670JDB2"/>
<dbReference type="PANTHER" id="PTHR46375">
    <property type="entry name" value="KELCH REPEAT AND BTB DOMAIN-CONTAINING PROTEIN 13-RELATED"/>
    <property type="match status" value="1"/>
</dbReference>
<dbReference type="Ensembl" id="ENSPMRT00000023747.1">
    <property type="protein sequence ID" value="ENSPMRP00000022351.1"/>
    <property type="gene ID" value="ENSPMRG00000014527.1"/>
</dbReference>
<dbReference type="Pfam" id="PF01344">
    <property type="entry name" value="Kelch_1"/>
    <property type="match status" value="1"/>
</dbReference>
<evidence type="ECO:0000259" key="3">
    <source>
        <dbReference type="PROSITE" id="PS50097"/>
    </source>
</evidence>
<dbReference type="SUPFAM" id="SSF54695">
    <property type="entry name" value="POZ domain"/>
    <property type="match status" value="1"/>
</dbReference>
<evidence type="ECO:0000313" key="4">
    <source>
        <dbReference type="Ensembl" id="ENSPMRP00000022351.1"/>
    </source>
</evidence>
<keyword evidence="2" id="KW-0677">Repeat</keyword>
<dbReference type="KEGG" id="pmua:114605363"/>
<organism evidence="4 5">
    <name type="scientific">Podarcis muralis</name>
    <name type="common">Wall lizard</name>
    <name type="synonym">Lacerta muralis</name>
    <dbReference type="NCBI Taxonomy" id="64176"/>
    <lineage>
        <taxon>Eukaryota</taxon>
        <taxon>Metazoa</taxon>
        <taxon>Chordata</taxon>
        <taxon>Craniata</taxon>
        <taxon>Vertebrata</taxon>
        <taxon>Euteleostomi</taxon>
        <taxon>Lepidosauria</taxon>
        <taxon>Squamata</taxon>
        <taxon>Bifurcata</taxon>
        <taxon>Unidentata</taxon>
        <taxon>Episquamata</taxon>
        <taxon>Laterata</taxon>
        <taxon>Lacertibaenia</taxon>
        <taxon>Lacertidae</taxon>
        <taxon>Podarcis</taxon>
    </lineage>
</organism>
<dbReference type="InterPro" id="IPR052392">
    <property type="entry name" value="Kelch-BTB_domain-containing"/>
</dbReference>
<dbReference type="CDD" id="cd01165">
    <property type="entry name" value="BTB_POZ"/>
    <property type="match status" value="1"/>
</dbReference>
<dbReference type="GeneID" id="114605363"/>
<proteinExistence type="predicted"/>
<dbReference type="GeneTree" id="ENSGT00940000165068"/>
<evidence type="ECO:0000313" key="5">
    <source>
        <dbReference type="Proteomes" id="UP000472272"/>
    </source>
</evidence>
<reference evidence="4" key="2">
    <citation type="submission" date="2025-08" db="UniProtKB">
        <authorList>
            <consortium name="Ensembl"/>
        </authorList>
    </citation>
    <scope>IDENTIFICATION</scope>
</reference>
<dbReference type="InterPro" id="IPR015915">
    <property type="entry name" value="Kelch-typ_b-propeller"/>
</dbReference>